<keyword evidence="6" id="KW-1185">Reference proteome</keyword>
<proteinExistence type="predicted"/>
<feature type="domain" description="4Fe-4S ferredoxin-type" evidence="4">
    <location>
        <begin position="33"/>
        <end position="62"/>
    </location>
</feature>
<dbReference type="SUPFAM" id="SSF55469">
    <property type="entry name" value="FMN-dependent nitroreductase-like"/>
    <property type="match status" value="1"/>
</dbReference>
<dbReference type="Gene3D" id="3.40.109.10">
    <property type="entry name" value="NADH Oxidase"/>
    <property type="match status" value="1"/>
</dbReference>
<dbReference type="Gene3D" id="3.30.70.20">
    <property type="match status" value="1"/>
</dbReference>
<dbReference type="GO" id="GO:0051536">
    <property type="term" value="F:iron-sulfur cluster binding"/>
    <property type="evidence" value="ECO:0007669"/>
    <property type="project" value="UniProtKB-KW"/>
</dbReference>
<dbReference type="PROSITE" id="PS00198">
    <property type="entry name" value="4FE4S_FER_1"/>
    <property type="match status" value="2"/>
</dbReference>
<dbReference type="PANTHER" id="PTHR23026">
    <property type="entry name" value="NADPH NITROREDUCTASE"/>
    <property type="match status" value="1"/>
</dbReference>
<dbReference type="OrthoDB" id="1091152at2"/>
<dbReference type="CDD" id="cd02143">
    <property type="entry name" value="nitroreductase_FeS-like"/>
    <property type="match status" value="1"/>
</dbReference>
<dbReference type="EMBL" id="CP000841">
    <property type="protein sequence ID" value="ABW32669.1"/>
    <property type="molecule type" value="Genomic_DNA"/>
</dbReference>
<evidence type="ECO:0000256" key="1">
    <source>
        <dbReference type="ARBA" id="ARBA00022723"/>
    </source>
</evidence>
<dbReference type="PROSITE" id="PS51379">
    <property type="entry name" value="4FE4S_FER_2"/>
    <property type="match status" value="2"/>
</dbReference>
<dbReference type="InterPro" id="IPR000415">
    <property type="entry name" value="Nitroreductase-like"/>
</dbReference>
<organism evidence="5 6">
    <name type="scientific">Acaryochloris marina (strain MBIC 11017)</name>
    <dbReference type="NCBI Taxonomy" id="329726"/>
    <lineage>
        <taxon>Bacteria</taxon>
        <taxon>Bacillati</taxon>
        <taxon>Cyanobacteriota</taxon>
        <taxon>Cyanophyceae</taxon>
        <taxon>Acaryochloridales</taxon>
        <taxon>Acaryochloridaceae</taxon>
        <taxon>Acaryochloris</taxon>
    </lineage>
</organism>
<evidence type="ECO:0000256" key="3">
    <source>
        <dbReference type="ARBA" id="ARBA00023014"/>
    </source>
</evidence>
<evidence type="ECO:0000313" key="6">
    <source>
        <dbReference type="Proteomes" id="UP000000268"/>
    </source>
</evidence>
<dbReference type="HOGENOM" id="CLU_070764_2_2_3"/>
<dbReference type="Pfam" id="PF00881">
    <property type="entry name" value="Nitroreductase"/>
    <property type="match status" value="1"/>
</dbReference>
<evidence type="ECO:0000256" key="2">
    <source>
        <dbReference type="ARBA" id="ARBA00023004"/>
    </source>
</evidence>
<dbReference type="GO" id="GO:0016491">
    <property type="term" value="F:oxidoreductase activity"/>
    <property type="evidence" value="ECO:0007669"/>
    <property type="project" value="InterPro"/>
</dbReference>
<dbReference type="PANTHER" id="PTHR23026:SF124">
    <property type="entry name" value="NITROREDUCTASE FD-NR2"/>
    <property type="match status" value="1"/>
</dbReference>
<keyword evidence="2" id="KW-0408">Iron</keyword>
<keyword evidence="1" id="KW-0479">Metal-binding</keyword>
<dbReference type="InterPro" id="IPR017900">
    <property type="entry name" value="4Fe4S_Fe_S_CS"/>
</dbReference>
<keyword evidence="3" id="KW-0411">Iron-sulfur</keyword>
<dbReference type="GO" id="GO:0046872">
    <property type="term" value="F:metal ion binding"/>
    <property type="evidence" value="ECO:0007669"/>
    <property type="project" value="UniProtKB-KW"/>
</dbReference>
<dbReference type="InterPro" id="IPR017896">
    <property type="entry name" value="4Fe4S_Fe-S-bd"/>
</dbReference>
<evidence type="ECO:0000313" key="5">
    <source>
        <dbReference type="EMBL" id="ABW32669.1"/>
    </source>
</evidence>
<geneLocation type="plasmid" evidence="5 6">
    <name>pREB4</name>
</geneLocation>
<dbReference type="Pfam" id="PF13237">
    <property type="entry name" value="Fer4_10"/>
    <property type="match status" value="1"/>
</dbReference>
<keyword evidence="5" id="KW-0614">Plasmid</keyword>
<gene>
    <name evidence="5" type="ordered locus">AM1_D0174</name>
</gene>
<reference evidence="5 6" key="1">
    <citation type="journal article" date="2008" name="Proc. Natl. Acad. Sci. U.S.A.">
        <title>Niche adaptation and genome expansion in the chlorophyll d-producing cyanobacterium Acaryochloris marina.</title>
        <authorList>
            <person name="Swingley W.D."/>
            <person name="Chen M."/>
            <person name="Cheung P.C."/>
            <person name="Conrad A.L."/>
            <person name="Dejesa L.C."/>
            <person name="Hao J."/>
            <person name="Honchak B.M."/>
            <person name="Karbach L.E."/>
            <person name="Kurdoglu A."/>
            <person name="Lahiri S."/>
            <person name="Mastrian S.D."/>
            <person name="Miyashita H."/>
            <person name="Page L."/>
            <person name="Ramakrishna P."/>
            <person name="Satoh S."/>
            <person name="Sattley W.M."/>
            <person name="Shimada Y."/>
            <person name="Taylor H.L."/>
            <person name="Tomo T."/>
            <person name="Tsuchiya T."/>
            <person name="Wang Z.T."/>
            <person name="Raymond J."/>
            <person name="Mimuro M."/>
            <person name="Blankenship R.E."/>
            <person name="Touchman J.W."/>
        </authorList>
    </citation>
    <scope>NUCLEOTIDE SEQUENCE [LARGE SCALE GENOMIC DNA]</scope>
    <source>
        <strain evidence="6">MBIC 11017</strain>
        <plasmid evidence="6">Plasmid pREB4</plasmid>
    </source>
</reference>
<dbReference type="AlphaFoldDB" id="A8ZNT3"/>
<dbReference type="SUPFAM" id="SSF54862">
    <property type="entry name" value="4Fe-4S ferredoxins"/>
    <property type="match status" value="1"/>
</dbReference>
<dbReference type="InterPro" id="IPR050627">
    <property type="entry name" value="Nitroreductase/BluB"/>
</dbReference>
<dbReference type="RefSeq" id="WP_012167709.1">
    <property type="nucleotide sequence ID" value="NC_009929.1"/>
</dbReference>
<name>A8ZNT3_ACAM1</name>
<dbReference type="Proteomes" id="UP000000268">
    <property type="component" value="Plasmid pREB4"/>
</dbReference>
<protein>
    <submittedName>
        <fullName evidence="5">Nitroreductase family protein, putative</fullName>
    </submittedName>
</protein>
<dbReference type="KEGG" id="amr:AM1_D0174"/>
<accession>A8ZNT3</accession>
<evidence type="ECO:0000259" key="4">
    <source>
        <dbReference type="PROSITE" id="PS51379"/>
    </source>
</evidence>
<feature type="domain" description="4Fe-4S ferredoxin-type" evidence="4">
    <location>
        <begin position="2"/>
        <end position="31"/>
    </location>
</feature>
<sequence length="290" mass="32499">MATIQIDAERCQKCGKCVQICPTIFAQHTKGAIPHLLDTTRCIECGHCVAICPSEAISHSSFPSGTIAPIQPEQLPDTAQFMELLRSRRSIREFSKRQVDRALIEQIIEAACFAPSSHNVQSTEYIVVQDPAMRQQIVELTIAQYRQWRKLLGNPIARTLTRLVRGSTGQATLDELREAFTNLINQYGQGSDPILREAPTLLIFHGDRHIGFAGVNANLALQNASLVCETLKLGAFYTGYVVAGSNFNPRLARLLKLPPNHKIYAGLAIGHPRFHYKNWIERKPTQIQWF</sequence>
<dbReference type="InterPro" id="IPR029479">
    <property type="entry name" value="Nitroreductase"/>
</dbReference>